<organism evidence="1 2">
    <name type="scientific">Pedobacter hiemivivus</name>
    <dbReference type="NCBI Taxonomy" id="2530454"/>
    <lineage>
        <taxon>Bacteria</taxon>
        <taxon>Pseudomonadati</taxon>
        <taxon>Bacteroidota</taxon>
        <taxon>Sphingobacteriia</taxon>
        <taxon>Sphingobacteriales</taxon>
        <taxon>Sphingobacteriaceae</taxon>
        <taxon>Pedobacter</taxon>
    </lineage>
</organism>
<proteinExistence type="predicted"/>
<name>A0A4R0N380_9SPHI</name>
<dbReference type="InterPro" id="IPR016181">
    <property type="entry name" value="Acyl_CoA_acyltransferase"/>
</dbReference>
<dbReference type="AlphaFoldDB" id="A0A4R0N380"/>
<dbReference type="InterPro" id="IPR050644">
    <property type="entry name" value="PG_Glycine_Bridge_Synth"/>
</dbReference>
<dbReference type="OrthoDB" id="9785911at2"/>
<dbReference type="Gene3D" id="3.40.630.30">
    <property type="match status" value="1"/>
</dbReference>
<dbReference type="SUPFAM" id="SSF55729">
    <property type="entry name" value="Acyl-CoA N-acyltransferases (Nat)"/>
    <property type="match status" value="1"/>
</dbReference>
<gene>
    <name evidence="1" type="ORF">EZ444_18385</name>
</gene>
<dbReference type="GO" id="GO:0016740">
    <property type="term" value="F:transferase activity"/>
    <property type="evidence" value="ECO:0007669"/>
    <property type="project" value="UniProtKB-KW"/>
</dbReference>
<protein>
    <submittedName>
        <fullName evidence="1">GNAT family N-acetyltransferase</fullName>
    </submittedName>
</protein>
<keyword evidence="2" id="KW-1185">Reference proteome</keyword>
<keyword evidence="1" id="KW-0808">Transferase</keyword>
<dbReference type="PANTHER" id="PTHR36174">
    <property type="entry name" value="LIPID II:GLYCINE GLYCYLTRANSFERASE"/>
    <property type="match status" value="1"/>
</dbReference>
<dbReference type="PANTHER" id="PTHR36174:SF1">
    <property type="entry name" value="LIPID II:GLYCINE GLYCYLTRANSFERASE"/>
    <property type="match status" value="1"/>
</dbReference>
<comment type="caution">
    <text evidence="1">The sequence shown here is derived from an EMBL/GenBank/DDBJ whole genome shotgun (WGS) entry which is preliminary data.</text>
</comment>
<dbReference type="EMBL" id="SJSM01000013">
    <property type="protein sequence ID" value="TCC92794.1"/>
    <property type="molecule type" value="Genomic_DNA"/>
</dbReference>
<evidence type="ECO:0000313" key="2">
    <source>
        <dbReference type="Proteomes" id="UP000291117"/>
    </source>
</evidence>
<sequence>MEYKVITSESPDKWLNYVRKAVNYDFYHTLHYHTLDKRGDPILFVYEEGETFIALPLLKRRIELVNYSDFTSSYGYAGPISNEKFELLSNSLIENFKNSFFSFMKDNQAVSVFSRLNPFINQSFLLEKIGGLRSNGRTIYMDLTQSLEEQRARYDKRLYRQIRQLRKKEYLIKEANTQEEIRLFTSMYNKNMLRLSADKSYFFDEAYFTSLLNNPDLKCTLILIYDGDEMICGSTIIWTDSIIRNHLSATSASHIHLSPSKLLTDEISVIGRTLGMKYFHLGGGVGGKEDTLFMFKSLFSDLFLKDYIWCYIADEQIYDQLVEQKKVNPDSNYFPLYRSI</sequence>
<dbReference type="Proteomes" id="UP000291117">
    <property type="component" value="Unassembled WGS sequence"/>
</dbReference>
<evidence type="ECO:0000313" key="1">
    <source>
        <dbReference type="EMBL" id="TCC92794.1"/>
    </source>
</evidence>
<accession>A0A4R0N380</accession>
<reference evidence="1 2" key="1">
    <citation type="submission" date="2019-02" db="EMBL/GenBank/DDBJ databases">
        <title>Pedobacter sp. RP-3-8 sp. nov., isolated from Arctic soil.</title>
        <authorList>
            <person name="Dahal R.H."/>
        </authorList>
    </citation>
    <scope>NUCLEOTIDE SEQUENCE [LARGE SCALE GENOMIC DNA]</scope>
    <source>
        <strain evidence="1 2">RP-3-8</strain>
    </source>
</reference>